<sequence length="46" mass="5266">MVSLLPLLIIFIPLSELLSDLIMTNLLTTRYEFECASFLPFATVYL</sequence>
<reference evidence="1 2" key="1">
    <citation type="submission" date="2014-09" db="EMBL/GenBank/DDBJ databases">
        <title>Vibrio maritimus JCM 19240. (C210) whole genome shotgun sequence.</title>
        <authorList>
            <person name="Sawabe T."/>
            <person name="Meirelles P."/>
            <person name="Nakanishi M."/>
            <person name="Sayaka M."/>
            <person name="Hattori M."/>
            <person name="Ohkuma M."/>
        </authorList>
    </citation>
    <scope>NUCLEOTIDE SEQUENCE [LARGE SCALE GENOMIC DNA]</scope>
    <source>
        <strain evidence="1 2">JCM 19240</strain>
    </source>
</reference>
<protein>
    <submittedName>
        <fullName evidence="1">Uncharacterized protein</fullName>
    </submittedName>
</protein>
<accession>A0A090TQ22</accession>
<evidence type="ECO:0000313" key="1">
    <source>
        <dbReference type="EMBL" id="GAL33262.1"/>
    </source>
</evidence>
<keyword evidence="2" id="KW-1185">Reference proteome</keyword>
<name>A0A090TQ22_9VIBR</name>
<organism evidence="1 2">
    <name type="scientific">Vibrio maritimus</name>
    <dbReference type="NCBI Taxonomy" id="990268"/>
    <lineage>
        <taxon>Bacteria</taxon>
        <taxon>Pseudomonadati</taxon>
        <taxon>Pseudomonadota</taxon>
        <taxon>Gammaproteobacteria</taxon>
        <taxon>Vibrionales</taxon>
        <taxon>Vibrionaceae</taxon>
        <taxon>Vibrio</taxon>
    </lineage>
</organism>
<dbReference type="Proteomes" id="UP000029224">
    <property type="component" value="Unassembled WGS sequence"/>
</dbReference>
<dbReference type="EMBL" id="BBMT01000003">
    <property type="protein sequence ID" value="GAL33262.1"/>
    <property type="molecule type" value="Genomic_DNA"/>
</dbReference>
<comment type="caution">
    <text evidence="1">The sequence shown here is derived from an EMBL/GenBank/DDBJ whole genome shotgun (WGS) entry which is preliminary data.</text>
</comment>
<evidence type="ECO:0000313" key="2">
    <source>
        <dbReference type="Proteomes" id="UP000029224"/>
    </source>
</evidence>
<reference evidence="1 2" key="2">
    <citation type="submission" date="2014-09" db="EMBL/GenBank/DDBJ databases">
        <authorList>
            <consortium name="NBRP consortium"/>
            <person name="Sawabe T."/>
            <person name="Meirelles P."/>
            <person name="Nakanishi M."/>
            <person name="Sayaka M."/>
            <person name="Hattori M."/>
            <person name="Ohkuma M."/>
        </authorList>
    </citation>
    <scope>NUCLEOTIDE SEQUENCE [LARGE SCALE GENOMIC DNA]</scope>
    <source>
        <strain evidence="1 2">JCM 19240</strain>
    </source>
</reference>
<proteinExistence type="predicted"/>
<gene>
    <name evidence="1" type="ORF">JCM19240_1958</name>
</gene>
<dbReference type="AlphaFoldDB" id="A0A090TQ22"/>